<organism evidence="1 2">
    <name type="scientific">Panagrolaimus sp. PS1159</name>
    <dbReference type="NCBI Taxonomy" id="55785"/>
    <lineage>
        <taxon>Eukaryota</taxon>
        <taxon>Metazoa</taxon>
        <taxon>Ecdysozoa</taxon>
        <taxon>Nematoda</taxon>
        <taxon>Chromadorea</taxon>
        <taxon>Rhabditida</taxon>
        <taxon>Tylenchina</taxon>
        <taxon>Panagrolaimomorpha</taxon>
        <taxon>Panagrolaimoidea</taxon>
        <taxon>Panagrolaimidae</taxon>
        <taxon>Panagrolaimus</taxon>
    </lineage>
</organism>
<name>A0AC35EUA7_9BILA</name>
<reference evidence="2" key="1">
    <citation type="submission" date="2022-11" db="UniProtKB">
        <authorList>
            <consortium name="WormBaseParasite"/>
        </authorList>
    </citation>
    <scope>IDENTIFICATION</scope>
</reference>
<evidence type="ECO:0000313" key="2">
    <source>
        <dbReference type="WBParaSite" id="PS1159_v2.g10766.t1"/>
    </source>
</evidence>
<accession>A0AC35EUA7</accession>
<protein>
    <submittedName>
        <fullName evidence="2">Uncharacterized protein</fullName>
    </submittedName>
</protein>
<proteinExistence type="predicted"/>
<sequence>LNWLNICGPKEGRWDKRDLGRKRCKR</sequence>
<dbReference type="WBParaSite" id="PS1159_v2.g10766.t1">
    <property type="protein sequence ID" value="PS1159_v2.g10766.t1"/>
    <property type="gene ID" value="PS1159_v2.g10766"/>
</dbReference>
<dbReference type="Proteomes" id="UP000887580">
    <property type="component" value="Unplaced"/>
</dbReference>
<evidence type="ECO:0000313" key="1">
    <source>
        <dbReference type="Proteomes" id="UP000887580"/>
    </source>
</evidence>